<dbReference type="AlphaFoldDB" id="A0A1F5NNR1"/>
<dbReference type="Pfam" id="PF01541">
    <property type="entry name" value="GIY-YIG"/>
    <property type="match status" value="1"/>
</dbReference>
<dbReference type="STRING" id="1817824.A2751_05005"/>
<dbReference type="InterPro" id="IPR035901">
    <property type="entry name" value="GIY-YIG_endonuc_sf"/>
</dbReference>
<evidence type="ECO:0000313" key="4">
    <source>
        <dbReference type="Proteomes" id="UP000176864"/>
    </source>
</evidence>
<comment type="caution">
    <text evidence="3">The sequence shown here is derived from an EMBL/GenBank/DDBJ whole genome shotgun (WGS) entry which is preliminary data.</text>
</comment>
<proteinExistence type="inferred from homology"/>
<dbReference type="PROSITE" id="PS50164">
    <property type="entry name" value="GIY_YIG"/>
    <property type="match status" value="1"/>
</dbReference>
<dbReference type="PANTHER" id="PTHR34477:SF1">
    <property type="entry name" value="UPF0213 PROTEIN YHBQ"/>
    <property type="match status" value="1"/>
</dbReference>
<dbReference type="PANTHER" id="PTHR34477">
    <property type="entry name" value="UPF0213 PROTEIN YHBQ"/>
    <property type="match status" value="1"/>
</dbReference>
<dbReference type="Gene3D" id="3.40.1440.10">
    <property type="entry name" value="GIY-YIG endonuclease"/>
    <property type="match status" value="1"/>
</dbReference>
<reference evidence="3 4" key="1">
    <citation type="journal article" date="2016" name="Nat. Commun.">
        <title>Thousands of microbial genomes shed light on interconnected biogeochemical processes in an aquifer system.</title>
        <authorList>
            <person name="Anantharaman K."/>
            <person name="Brown C.T."/>
            <person name="Hug L.A."/>
            <person name="Sharon I."/>
            <person name="Castelle C.J."/>
            <person name="Probst A.J."/>
            <person name="Thomas B.C."/>
            <person name="Singh A."/>
            <person name="Wilkins M.J."/>
            <person name="Karaoz U."/>
            <person name="Brodie E.L."/>
            <person name="Williams K.H."/>
            <person name="Hubbard S.S."/>
            <person name="Banfield J.F."/>
        </authorList>
    </citation>
    <scope>NUCLEOTIDE SEQUENCE [LARGE SCALE GENOMIC DNA]</scope>
</reference>
<evidence type="ECO:0000256" key="1">
    <source>
        <dbReference type="ARBA" id="ARBA00007435"/>
    </source>
</evidence>
<accession>A0A1F5NNR1</accession>
<gene>
    <name evidence="3" type="ORF">A2751_05005</name>
</gene>
<organism evidence="3 4">
    <name type="scientific">Candidatus Doudnabacteria bacterium RIFCSPHIGHO2_01_FULL_46_14</name>
    <dbReference type="NCBI Taxonomy" id="1817824"/>
    <lineage>
        <taxon>Bacteria</taxon>
        <taxon>Candidatus Doudnaibacteriota</taxon>
    </lineage>
</organism>
<protein>
    <recommendedName>
        <fullName evidence="2">GIY-YIG domain-containing protein</fullName>
    </recommendedName>
</protein>
<evidence type="ECO:0000313" key="3">
    <source>
        <dbReference type="EMBL" id="OGE79319.1"/>
    </source>
</evidence>
<dbReference type="InterPro" id="IPR050190">
    <property type="entry name" value="UPF0213_domain"/>
</dbReference>
<comment type="similarity">
    <text evidence="1">Belongs to the UPF0213 family.</text>
</comment>
<dbReference type="SUPFAM" id="SSF82771">
    <property type="entry name" value="GIY-YIG endonuclease"/>
    <property type="match status" value="1"/>
</dbReference>
<name>A0A1F5NNR1_9BACT</name>
<dbReference type="EMBL" id="MFEK01000006">
    <property type="protein sequence ID" value="OGE79319.1"/>
    <property type="molecule type" value="Genomic_DNA"/>
</dbReference>
<feature type="domain" description="GIY-YIG" evidence="2">
    <location>
        <begin position="1"/>
        <end position="75"/>
    </location>
</feature>
<sequence length="79" mass="9409">MYYAYVLRNQKGLLYKGSTDDIMKRLVQHNSGEFPSYTAKNRPWKLVHYESFKTRIEAEKREGFFKTGKGREFLKKLIA</sequence>
<dbReference type="Proteomes" id="UP000176864">
    <property type="component" value="Unassembled WGS sequence"/>
</dbReference>
<evidence type="ECO:0000259" key="2">
    <source>
        <dbReference type="PROSITE" id="PS50164"/>
    </source>
</evidence>
<dbReference type="InterPro" id="IPR000305">
    <property type="entry name" value="GIY-YIG_endonuc"/>
</dbReference>